<evidence type="ECO:0000313" key="3">
    <source>
        <dbReference type="Proteomes" id="UP000246073"/>
    </source>
</evidence>
<evidence type="ECO:0000256" key="1">
    <source>
        <dbReference type="SAM" id="MobiDB-lite"/>
    </source>
</evidence>
<dbReference type="AlphaFoldDB" id="A0A2P9HB29"/>
<evidence type="ECO:0000313" key="2">
    <source>
        <dbReference type="EMBL" id="SPL61302.1"/>
    </source>
</evidence>
<feature type="region of interest" description="Disordered" evidence="1">
    <location>
        <begin position="60"/>
        <end position="106"/>
    </location>
</feature>
<proteinExistence type="predicted"/>
<reference evidence="3" key="1">
    <citation type="submission" date="2017-12" db="EMBL/GenBank/DDBJ databases">
        <authorList>
            <person name="Diaz M."/>
        </authorList>
    </citation>
    <scope>NUCLEOTIDE SEQUENCE [LARGE SCALE GENOMIC DNA]</scope>
    <source>
        <strain evidence="3">FI11154</strain>
    </source>
</reference>
<protein>
    <submittedName>
        <fullName evidence="2">Uncharacterized protein</fullName>
    </submittedName>
</protein>
<sequence length="106" mass="11422">MNILTINVRSDETPVVVEFVGEAEEKITVQLTPSGSSERNEQLEQAANCLSQAIKTVEIELGRATTPPQRDDENQRLEKGLKDSFPASDPVAVTTPSTPASADPKS</sequence>
<dbReference type="Proteomes" id="UP000246073">
    <property type="component" value="Unassembled WGS sequence"/>
</dbReference>
<organism evidence="2 3">
    <name type="scientific">Ochrobactrum soli</name>
    <dbReference type="NCBI Taxonomy" id="2448455"/>
    <lineage>
        <taxon>Bacteria</taxon>
        <taxon>Pseudomonadati</taxon>
        <taxon>Pseudomonadota</taxon>
        <taxon>Alphaproteobacteria</taxon>
        <taxon>Hyphomicrobiales</taxon>
        <taxon>Brucellaceae</taxon>
        <taxon>Brucella/Ochrobactrum group</taxon>
        <taxon>Ochrobactrum</taxon>
    </lineage>
</organism>
<dbReference type="RefSeq" id="WP_109365598.1">
    <property type="nucleotide sequence ID" value="NZ_OOFM01000001.1"/>
</dbReference>
<name>A0A2P9HB29_9HYPH</name>
<accession>A0A2P9HB29</accession>
<feature type="compositionally biased region" description="Basic and acidic residues" evidence="1">
    <location>
        <begin position="69"/>
        <end position="82"/>
    </location>
</feature>
<dbReference type="EMBL" id="OOFM01000001">
    <property type="protein sequence ID" value="SPL61302.1"/>
    <property type="molecule type" value="Genomic_DNA"/>
</dbReference>
<gene>
    <name evidence="2" type="ORF">OHAE_4094</name>
</gene>